<gene>
    <name evidence="2" type="ORF">EDC28_103129</name>
</gene>
<protein>
    <recommendedName>
        <fullName evidence="4">DUF1418 family protein</fullName>
    </recommendedName>
</protein>
<evidence type="ECO:0008006" key="4">
    <source>
        <dbReference type="Google" id="ProtNLM"/>
    </source>
</evidence>
<proteinExistence type="predicted"/>
<evidence type="ECO:0000313" key="3">
    <source>
        <dbReference type="Proteomes" id="UP000268033"/>
    </source>
</evidence>
<dbReference type="EMBL" id="RJUL01000003">
    <property type="protein sequence ID" value="ROQ28536.1"/>
    <property type="molecule type" value="Genomic_DNA"/>
</dbReference>
<evidence type="ECO:0000256" key="1">
    <source>
        <dbReference type="SAM" id="Phobius"/>
    </source>
</evidence>
<keyword evidence="1" id="KW-1133">Transmembrane helix</keyword>
<keyword evidence="1" id="KW-0472">Membrane</keyword>
<dbReference type="Proteomes" id="UP000268033">
    <property type="component" value="Unassembled WGS sequence"/>
</dbReference>
<organism evidence="2 3">
    <name type="scientific">Gallaecimonas pentaromativorans</name>
    <dbReference type="NCBI Taxonomy" id="584787"/>
    <lineage>
        <taxon>Bacteria</taxon>
        <taxon>Pseudomonadati</taxon>
        <taxon>Pseudomonadota</taxon>
        <taxon>Gammaproteobacteria</taxon>
        <taxon>Enterobacterales</taxon>
        <taxon>Gallaecimonadaceae</taxon>
        <taxon>Gallaecimonas</taxon>
    </lineage>
</organism>
<dbReference type="STRING" id="584787.GCA_001247655_00297"/>
<evidence type="ECO:0000313" key="2">
    <source>
        <dbReference type="EMBL" id="ROQ28536.1"/>
    </source>
</evidence>
<accession>A0A3N1PVF7</accession>
<dbReference type="RefSeq" id="WP_050657366.1">
    <property type="nucleotide sequence ID" value="NZ_JBLXAC010000001.1"/>
</dbReference>
<reference evidence="2 3" key="1">
    <citation type="submission" date="2018-11" db="EMBL/GenBank/DDBJ databases">
        <title>Genomic Encyclopedia of Type Strains, Phase IV (KMG-IV): sequencing the most valuable type-strain genomes for metagenomic binning, comparative biology and taxonomic classification.</title>
        <authorList>
            <person name="Goeker M."/>
        </authorList>
    </citation>
    <scope>NUCLEOTIDE SEQUENCE [LARGE SCALE GENOMIC DNA]</scope>
    <source>
        <strain evidence="2 3">DSM 21945</strain>
    </source>
</reference>
<comment type="caution">
    <text evidence="2">The sequence shown here is derived from an EMBL/GenBank/DDBJ whole genome shotgun (WGS) entry which is preliminary data.</text>
</comment>
<dbReference type="AlphaFoldDB" id="A0A3N1PVF7"/>
<name>A0A3N1PVF7_9GAMM</name>
<feature type="transmembrane region" description="Helical" evidence="1">
    <location>
        <begin position="40"/>
        <end position="62"/>
    </location>
</feature>
<keyword evidence="3" id="KW-1185">Reference proteome</keyword>
<sequence>MQKPPLSLWVLDLLGSMLLALGIADHFGDKSLVPAALQFPGYGIVLMVLGAALVLPYIVWLIRRQRAAK</sequence>
<keyword evidence="1" id="KW-0812">Transmembrane</keyword>